<accession>A0ACC0JUB1</accession>
<organism evidence="1 2">
    <name type="scientific">Choristoneura fumiferana</name>
    <name type="common">Spruce budworm moth</name>
    <name type="synonym">Archips fumiferana</name>
    <dbReference type="NCBI Taxonomy" id="7141"/>
    <lineage>
        <taxon>Eukaryota</taxon>
        <taxon>Metazoa</taxon>
        <taxon>Ecdysozoa</taxon>
        <taxon>Arthropoda</taxon>
        <taxon>Hexapoda</taxon>
        <taxon>Insecta</taxon>
        <taxon>Pterygota</taxon>
        <taxon>Neoptera</taxon>
        <taxon>Endopterygota</taxon>
        <taxon>Lepidoptera</taxon>
        <taxon>Glossata</taxon>
        <taxon>Ditrysia</taxon>
        <taxon>Tortricoidea</taxon>
        <taxon>Tortricidae</taxon>
        <taxon>Tortricinae</taxon>
        <taxon>Choristoneura</taxon>
    </lineage>
</organism>
<dbReference type="Proteomes" id="UP001064048">
    <property type="component" value="Chromosome 3"/>
</dbReference>
<comment type="caution">
    <text evidence="1">The sequence shown here is derived from an EMBL/GenBank/DDBJ whole genome shotgun (WGS) entry which is preliminary data.</text>
</comment>
<evidence type="ECO:0000313" key="2">
    <source>
        <dbReference type="Proteomes" id="UP001064048"/>
    </source>
</evidence>
<evidence type="ECO:0000313" key="1">
    <source>
        <dbReference type="EMBL" id="KAI8427614.1"/>
    </source>
</evidence>
<gene>
    <name evidence="1" type="ORF">MSG28_002101</name>
</gene>
<name>A0ACC0JUB1_CHOFU</name>
<keyword evidence="2" id="KW-1185">Reference proteome</keyword>
<sequence>MNFTSMRREKTLYIAVWHGNKWTRAVVSMESRVLFWLIDCGYFLRPEESTIYVPLSSEFKKLPSKVFEASIHGVVPIDKFLNETCEIENQVCMTWNDGAIHKGQNLITTSKAIYFVPIAIMSTKGNDVVLGDLYLEIPGEGTVNFIDLMELWPVFLQRNPEAYVKNLSEFYVSRRKHHACLLKPQMVPNTELPAMTLTTTLLKYRTIAESAPKLNVELDSESEDGSTVVNKETQKFRLTPSEIEEYSGMYFKEHGKEINVLNMLINKTRDLIMCERYKDRKSVGRAFSRHRARLQDNTDLLDDGRYDDFEESF</sequence>
<proteinExistence type="predicted"/>
<dbReference type="EMBL" id="CM046103">
    <property type="protein sequence ID" value="KAI8427614.1"/>
    <property type="molecule type" value="Genomic_DNA"/>
</dbReference>
<protein>
    <submittedName>
        <fullName evidence="1">Uncharacterized protein</fullName>
    </submittedName>
</protein>
<reference evidence="1 2" key="1">
    <citation type="journal article" date="2022" name="Genome Biol. Evol.">
        <title>The Spruce Budworm Genome: Reconstructing the Evolutionary History of Antifreeze Proteins.</title>
        <authorList>
            <person name="Beliveau C."/>
            <person name="Gagne P."/>
            <person name="Picq S."/>
            <person name="Vernygora O."/>
            <person name="Keeling C.I."/>
            <person name="Pinkney K."/>
            <person name="Doucet D."/>
            <person name="Wen F."/>
            <person name="Johnston J.S."/>
            <person name="Maaroufi H."/>
            <person name="Boyle B."/>
            <person name="Laroche J."/>
            <person name="Dewar K."/>
            <person name="Juretic N."/>
            <person name="Blackburn G."/>
            <person name="Nisole A."/>
            <person name="Brunet B."/>
            <person name="Brandao M."/>
            <person name="Lumley L."/>
            <person name="Duan J."/>
            <person name="Quan G."/>
            <person name="Lucarotti C.J."/>
            <person name="Roe A.D."/>
            <person name="Sperling F.A.H."/>
            <person name="Levesque R.C."/>
            <person name="Cusson M."/>
        </authorList>
    </citation>
    <scope>NUCLEOTIDE SEQUENCE [LARGE SCALE GENOMIC DNA]</scope>
    <source>
        <strain evidence="1">Glfc:IPQL:Cfum</strain>
    </source>
</reference>